<reference evidence="9 10" key="1">
    <citation type="journal article" date="2019" name="Sci. Rep.">
        <title>Comparative genomics of chytrid fungi reveal insights into the obligate biotrophic and pathogenic lifestyle of Synchytrium endobioticum.</title>
        <authorList>
            <person name="van de Vossenberg B.T.L.H."/>
            <person name="Warris S."/>
            <person name="Nguyen H.D.T."/>
            <person name="van Gent-Pelzer M.P.E."/>
            <person name="Joly D.L."/>
            <person name="van de Geest H.C."/>
            <person name="Bonants P.J.M."/>
            <person name="Smith D.S."/>
            <person name="Levesque C.A."/>
            <person name="van der Lee T.A.J."/>
        </authorList>
    </citation>
    <scope>NUCLEOTIDE SEQUENCE [LARGE SCALE GENOMIC DNA]</scope>
    <source>
        <strain evidence="9 10">MB42</strain>
    </source>
</reference>
<dbReference type="Proteomes" id="UP000317494">
    <property type="component" value="Unassembled WGS sequence"/>
</dbReference>
<evidence type="ECO:0000259" key="8">
    <source>
        <dbReference type="PROSITE" id="PS51504"/>
    </source>
</evidence>
<dbReference type="GO" id="GO:0003690">
    <property type="term" value="F:double-stranded DNA binding"/>
    <property type="evidence" value="ECO:0007669"/>
    <property type="project" value="TreeGrafter"/>
</dbReference>
<dbReference type="InterPro" id="IPR005818">
    <property type="entry name" value="Histone_H1/H5_H15"/>
</dbReference>
<evidence type="ECO:0000256" key="3">
    <source>
        <dbReference type="ARBA" id="ARBA00020833"/>
    </source>
</evidence>
<dbReference type="EMBL" id="QEAN01000365">
    <property type="protein sequence ID" value="TPX39124.1"/>
    <property type="molecule type" value="Genomic_DNA"/>
</dbReference>
<name>A0A507CL70_9FUNG</name>
<dbReference type="GO" id="GO:0030261">
    <property type="term" value="P:chromosome condensation"/>
    <property type="evidence" value="ECO:0007669"/>
    <property type="project" value="TreeGrafter"/>
</dbReference>
<dbReference type="AlphaFoldDB" id="A0A507CL70"/>
<comment type="caution">
    <text evidence="9">The sequence shown here is derived from an EMBL/GenBank/DDBJ whole genome shotgun (WGS) entry which is preliminary data.</text>
</comment>
<evidence type="ECO:0000313" key="9">
    <source>
        <dbReference type="EMBL" id="TPX39124.1"/>
    </source>
</evidence>
<keyword evidence="10" id="KW-1185">Reference proteome</keyword>
<dbReference type="VEuPathDB" id="FungiDB:SeMB42_g06453"/>
<dbReference type="Pfam" id="PF00538">
    <property type="entry name" value="Linker_histone"/>
    <property type="match status" value="1"/>
</dbReference>
<dbReference type="CDD" id="cd00073">
    <property type="entry name" value="H15"/>
    <property type="match status" value="1"/>
</dbReference>
<keyword evidence="6" id="KW-0539">Nucleus</keyword>
<dbReference type="GO" id="GO:0005634">
    <property type="term" value="C:nucleus"/>
    <property type="evidence" value="ECO:0007669"/>
    <property type="project" value="UniProtKB-SubCell"/>
</dbReference>
<keyword evidence="4" id="KW-0158">Chromosome</keyword>
<protein>
    <recommendedName>
        <fullName evidence="3">Histone H1</fullName>
    </recommendedName>
</protein>
<evidence type="ECO:0000256" key="6">
    <source>
        <dbReference type="ARBA" id="ARBA00023242"/>
    </source>
</evidence>
<accession>A0A507CL70</accession>
<dbReference type="Gene3D" id="1.10.10.10">
    <property type="entry name" value="Winged helix-like DNA-binding domain superfamily/Winged helix DNA-binding domain"/>
    <property type="match status" value="1"/>
</dbReference>
<evidence type="ECO:0000256" key="2">
    <source>
        <dbReference type="ARBA" id="ARBA00004286"/>
    </source>
</evidence>
<proteinExistence type="predicted"/>
<feature type="compositionally biased region" description="Polar residues" evidence="7">
    <location>
        <begin position="137"/>
        <end position="147"/>
    </location>
</feature>
<dbReference type="GO" id="GO:0031492">
    <property type="term" value="F:nucleosomal DNA binding"/>
    <property type="evidence" value="ECO:0007669"/>
    <property type="project" value="TreeGrafter"/>
</dbReference>
<dbReference type="PANTHER" id="PTHR11467">
    <property type="entry name" value="HISTONE H1"/>
    <property type="match status" value="1"/>
</dbReference>
<dbReference type="InterPro" id="IPR036388">
    <property type="entry name" value="WH-like_DNA-bd_sf"/>
</dbReference>
<evidence type="ECO:0000256" key="5">
    <source>
        <dbReference type="ARBA" id="ARBA00023125"/>
    </source>
</evidence>
<dbReference type="GO" id="GO:0000786">
    <property type="term" value="C:nucleosome"/>
    <property type="evidence" value="ECO:0007669"/>
    <property type="project" value="InterPro"/>
</dbReference>
<evidence type="ECO:0000313" key="10">
    <source>
        <dbReference type="Proteomes" id="UP000317494"/>
    </source>
</evidence>
<evidence type="ECO:0000256" key="4">
    <source>
        <dbReference type="ARBA" id="ARBA00022454"/>
    </source>
</evidence>
<dbReference type="GO" id="GO:0045910">
    <property type="term" value="P:negative regulation of DNA recombination"/>
    <property type="evidence" value="ECO:0007669"/>
    <property type="project" value="TreeGrafter"/>
</dbReference>
<comment type="subcellular location">
    <subcellularLocation>
        <location evidence="2">Chromosome</location>
    </subcellularLocation>
    <subcellularLocation>
        <location evidence="1">Nucleus</location>
    </subcellularLocation>
</comment>
<dbReference type="SUPFAM" id="SSF46785">
    <property type="entry name" value="Winged helix' DNA-binding domain"/>
    <property type="match status" value="1"/>
</dbReference>
<feature type="domain" description="H15" evidence="8">
    <location>
        <begin position="12"/>
        <end position="85"/>
    </location>
</feature>
<dbReference type="PANTHER" id="PTHR11467:SF36">
    <property type="entry name" value="HISTONE 24-RELATED"/>
    <property type="match status" value="1"/>
</dbReference>
<sequence>MKVSSSKKHVAVHPPFKKMVEEAIIALNERNGSSRQVVKKYVLANYTVKNDAATIFNINAAIRKGVDEGVFAQPKGPSGPIKLVTSGRPSSVASKKKASSTKNVKTSAISAKAAAVSENTPVSMEVDTSESVAGKKSATQPRSTRSTKTLKLTPMEAAIAKFAMPEVPFEVTFAKYTKSQPRPAAPIPPPSFGPSGTLFDCYRLGRDEEAAASVASSSMKPPVARVKRRVSEDDDLEVVVGKNVLKKGFKDLKESWGYDLLESLVLSWYYVSGVSFLLSVAGDGRAGLAKLLSSRLQLPHQIKGEDHLE</sequence>
<dbReference type="GO" id="GO:0006334">
    <property type="term" value="P:nucleosome assembly"/>
    <property type="evidence" value="ECO:0007669"/>
    <property type="project" value="InterPro"/>
</dbReference>
<gene>
    <name evidence="9" type="ORF">SeMB42_g06453</name>
</gene>
<organism evidence="9 10">
    <name type="scientific">Synchytrium endobioticum</name>
    <dbReference type="NCBI Taxonomy" id="286115"/>
    <lineage>
        <taxon>Eukaryota</taxon>
        <taxon>Fungi</taxon>
        <taxon>Fungi incertae sedis</taxon>
        <taxon>Chytridiomycota</taxon>
        <taxon>Chytridiomycota incertae sedis</taxon>
        <taxon>Chytridiomycetes</taxon>
        <taxon>Synchytriales</taxon>
        <taxon>Synchytriaceae</taxon>
        <taxon>Synchytrium</taxon>
    </lineage>
</organism>
<evidence type="ECO:0000256" key="7">
    <source>
        <dbReference type="SAM" id="MobiDB-lite"/>
    </source>
</evidence>
<dbReference type="SMART" id="SM00526">
    <property type="entry name" value="H15"/>
    <property type="match status" value="1"/>
</dbReference>
<feature type="region of interest" description="Disordered" evidence="7">
    <location>
        <begin position="125"/>
        <end position="147"/>
    </location>
</feature>
<dbReference type="InterPro" id="IPR036390">
    <property type="entry name" value="WH_DNA-bd_sf"/>
</dbReference>
<evidence type="ECO:0000256" key="1">
    <source>
        <dbReference type="ARBA" id="ARBA00004123"/>
    </source>
</evidence>
<dbReference type="STRING" id="286115.A0A507CL70"/>
<dbReference type="PROSITE" id="PS51504">
    <property type="entry name" value="H15"/>
    <property type="match status" value="1"/>
</dbReference>
<keyword evidence="5" id="KW-0238">DNA-binding</keyword>